<feature type="domain" description="EGF-like" evidence="1">
    <location>
        <begin position="102"/>
        <end position="113"/>
    </location>
</feature>
<dbReference type="InterPro" id="IPR000742">
    <property type="entry name" value="EGF"/>
</dbReference>
<evidence type="ECO:0000313" key="2">
    <source>
        <dbReference type="EMBL" id="KAJ1368201.1"/>
    </source>
</evidence>
<comment type="caution">
    <text evidence="2">The sequence shown here is derived from an EMBL/GenBank/DDBJ whole genome shotgun (WGS) entry which is preliminary data.</text>
</comment>
<dbReference type="EMBL" id="JAHQIW010006110">
    <property type="protein sequence ID" value="KAJ1368201.1"/>
    <property type="molecule type" value="Genomic_DNA"/>
</dbReference>
<accession>A0AAD5R2F3</accession>
<evidence type="ECO:0000313" key="3">
    <source>
        <dbReference type="Proteomes" id="UP001196413"/>
    </source>
</evidence>
<organism evidence="2 3">
    <name type="scientific">Parelaphostrongylus tenuis</name>
    <name type="common">Meningeal worm</name>
    <dbReference type="NCBI Taxonomy" id="148309"/>
    <lineage>
        <taxon>Eukaryota</taxon>
        <taxon>Metazoa</taxon>
        <taxon>Ecdysozoa</taxon>
        <taxon>Nematoda</taxon>
        <taxon>Chromadorea</taxon>
        <taxon>Rhabditida</taxon>
        <taxon>Rhabditina</taxon>
        <taxon>Rhabditomorpha</taxon>
        <taxon>Strongyloidea</taxon>
        <taxon>Metastrongylidae</taxon>
        <taxon>Parelaphostrongylus</taxon>
    </lineage>
</organism>
<dbReference type="PROSITE" id="PS01186">
    <property type="entry name" value="EGF_2"/>
    <property type="match status" value="1"/>
</dbReference>
<proteinExistence type="predicted"/>
<dbReference type="InterPro" id="IPR035914">
    <property type="entry name" value="Sperma_CUB_dom_sf"/>
</dbReference>
<reference evidence="2" key="1">
    <citation type="submission" date="2021-06" db="EMBL/GenBank/DDBJ databases">
        <title>Parelaphostrongylus tenuis whole genome reference sequence.</title>
        <authorList>
            <person name="Garwood T.J."/>
            <person name="Larsen P.A."/>
            <person name="Fountain-Jones N.M."/>
            <person name="Garbe J.R."/>
            <person name="Macchietto M.G."/>
            <person name="Kania S.A."/>
            <person name="Gerhold R.W."/>
            <person name="Richards J.E."/>
            <person name="Wolf T.M."/>
        </authorList>
    </citation>
    <scope>NUCLEOTIDE SEQUENCE</scope>
    <source>
        <strain evidence="2">MNPRO001-30</strain>
        <tissue evidence="2">Meninges</tissue>
    </source>
</reference>
<evidence type="ECO:0000259" key="1">
    <source>
        <dbReference type="PROSITE" id="PS01186"/>
    </source>
</evidence>
<sequence>MGVSIAEVNKDNSLSFTKGGYSGLYQGDILLTKQQINENTVDRIENKGDRSKRQAYHDKNYSKVLWSNGINYVFWNTNKCTEGSSAKCENGGFPHPRDCSKCICPSGYGEKLCNERPSGCGKILTATSEYQELWDIVGWKDYDRNNETDDIAFCHYWIEGPPGSTIEVIFQNITGNLAYDGCIWAGVEIKTLVDQRRTGYR</sequence>
<dbReference type="SUPFAM" id="SSF49854">
    <property type="entry name" value="Spermadhesin, CUB domain"/>
    <property type="match status" value="1"/>
</dbReference>
<dbReference type="Proteomes" id="UP001196413">
    <property type="component" value="Unassembled WGS sequence"/>
</dbReference>
<dbReference type="AlphaFoldDB" id="A0AAD5R2F3"/>
<protein>
    <submittedName>
        <fullName evidence="2">Astacin (Peptidase M12A)</fullName>
    </submittedName>
</protein>
<keyword evidence="3" id="KW-1185">Reference proteome</keyword>
<gene>
    <name evidence="2" type="primary">NAS-31_78</name>
    <name evidence="2" type="ORF">KIN20_029281</name>
</gene>
<name>A0AAD5R2F3_PARTN</name>